<dbReference type="Proteomes" id="UP000051291">
    <property type="component" value="Unassembled WGS sequence"/>
</dbReference>
<dbReference type="PATRIC" id="fig|1423820.4.peg.457"/>
<dbReference type="InterPro" id="IPR004474">
    <property type="entry name" value="LytR_CpsA_psr"/>
</dbReference>
<dbReference type="PANTHER" id="PTHR33392:SF6">
    <property type="entry name" value="POLYISOPRENYL-TEICHOIC ACID--PEPTIDOGLYCAN TEICHOIC ACID TRANSFERASE TAGU"/>
    <property type="match status" value="1"/>
</dbReference>
<reference evidence="5 6" key="1">
    <citation type="journal article" date="2015" name="Genome Announc.">
        <title>Expanding the biotechnology potential of lactobacilli through comparative genomics of 213 strains and associated genera.</title>
        <authorList>
            <person name="Sun Z."/>
            <person name="Harris H.M."/>
            <person name="McCann A."/>
            <person name="Guo C."/>
            <person name="Argimon S."/>
            <person name="Zhang W."/>
            <person name="Yang X."/>
            <person name="Jeffery I.B."/>
            <person name="Cooney J.C."/>
            <person name="Kagawa T.F."/>
            <person name="Liu W."/>
            <person name="Song Y."/>
            <person name="Salvetti E."/>
            <person name="Wrobel A."/>
            <person name="Rasinkangas P."/>
            <person name="Parkhill J."/>
            <person name="Rea M.C."/>
            <person name="O'Sullivan O."/>
            <person name="Ritari J."/>
            <person name="Douillard F.P."/>
            <person name="Paul Ross R."/>
            <person name="Yang R."/>
            <person name="Briner A.E."/>
            <person name="Felis G.E."/>
            <person name="de Vos W.M."/>
            <person name="Barrangou R."/>
            <person name="Klaenhammer T.R."/>
            <person name="Caufield P.W."/>
            <person name="Cui Y."/>
            <person name="Zhang H."/>
            <person name="O'Toole P.W."/>
        </authorList>
    </citation>
    <scope>NUCLEOTIDE SEQUENCE [LARGE SCALE GENOMIC DNA]</scope>
    <source>
        <strain evidence="5 6">DSM 20653</strain>
    </source>
</reference>
<evidence type="ECO:0000259" key="4">
    <source>
        <dbReference type="Pfam" id="PF03816"/>
    </source>
</evidence>
<feature type="transmembrane region" description="Helical" evidence="3">
    <location>
        <begin position="36"/>
        <end position="55"/>
    </location>
</feature>
<keyword evidence="3" id="KW-0472">Membrane</keyword>
<dbReference type="RefSeq" id="WP_081035582.1">
    <property type="nucleotide sequence ID" value="NZ_AYYZ01000002.1"/>
</dbReference>
<evidence type="ECO:0000313" key="5">
    <source>
        <dbReference type="EMBL" id="KRM53544.1"/>
    </source>
</evidence>
<dbReference type="Pfam" id="PF03816">
    <property type="entry name" value="LytR_cpsA_psr"/>
    <property type="match status" value="1"/>
</dbReference>
<accession>A0A0R1ZF05</accession>
<dbReference type="Gene3D" id="3.40.630.190">
    <property type="entry name" value="LCP protein"/>
    <property type="match status" value="1"/>
</dbReference>
<protein>
    <submittedName>
        <fullName evidence="5">LytR family transcriptional regulator</fullName>
    </submittedName>
</protein>
<dbReference type="AlphaFoldDB" id="A0A0R1ZF05"/>
<dbReference type="PANTHER" id="PTHR33392">
    <property type="entry name" value="POLYISOPRENYL-TEICHOIC ACID--PEPTIDOGLYCAN TEICHOIC ACID TRANSFERASE TAGU"/>
    <property type="match status" value="1"/>
</dbReference>
<evidence type="ECO:0000256" key="2">
    <source>
        <dbReference type="SAM" id="MobiDB-lite"/>
    </source>
</evidence>
<evidence type="ECO:0000256" key="3">
    <source>
        <dbReference type="SAM" id="Phobius"/>
    </source>
</evidence>
<feature type="domain" description="Cell envelope-related transcriptional attenuator" evidence="4">
    <location>
        <begin position="110"/>
        <end position="252"/>
    </location>
</feature>
<dbReference type="EMBL" id="AYYZ01000002">
    <property type="protein sequence ID" value="KRM53544.1"/>
    <property type="molecule type" value="Genomic_DNA"/>
</dbReference>
<feature type="region of interest" description="Disordered" evidence="2">
    <location>
        <begin position="1"/>
        <end position="26"/>
    </location>
</feature>
<feature type="compositionally biased region" description="Basic and acidic residues" evidence="2">
    <location>
        <begin position="339"/>
        <end position="348"/>
    </location>
</feature>
<dbReference type="STRING" id="1423820.FC64_GL000456"/>
<sequence>MSLHRSQHEEFENQTDELRREAMASRPRKKSHKKTIFFWLLLILVISLGAGGHVLHEHYLNARKAADSVYAPNSVKKQRDVDQLLKEGKPISILLMGTDTGALGRSFKGRTDTMMVCVLNPKDKTMTLVSLPRDALVAINGYEQYYPSKLNSAYAYGGSATAVKTVQKYLNVPIDFYATINMGGLEGLISAVGGVDIKPLLSFSFAGYNFVKDKKTHMDGNEALQYCRMRDQDPLGDYGRQSRQRQVIMALAFKGVQLNSLLNDDFLNSLSKQLRTDLSFNNMISLNMKYRVATHHMKSTHLQGTTQLIGEADFEVVSRKNKQEITDVLRKALDLPRAKTGDTLKGTDLESPNQLEGNGTENSNYSNPSTGQTYQTYQTYQAPQYQGQY</sequence>
<feature type="compositionally biased region" description="Polar residues" evidence="2">
    <location>
        <begin position="350"/>
        <end position="369"/>
    </location>
</feature>
<evidence type="ECO:0000256" key="1">
    <source>
        <dbReference type="ARBA" id="ARBA00006068"/>
    </source>
</evidence>
<dbReference type="NCBIfam" id="TIGR00350">
    <property type="entry name" value="lytR_cpsA_psr"/>
    <property type="match status" value="1"/>
</dbReference>
<feature type="compositionally biased region" description="Basic and acidic residues" evidence="2">
    <location>
        <begin position="1"/>
        <end position="23"/>
    </location>
</feature>
<feature type="region of interest" description="Disordered" evidence="2">
    <location>
        <begin position="339"/>
        <end position="373"/>
    </location>
</feature>
<keyword evidence="3" id="KW-0812">Transmembrane</keyword>
<evidence type="ECO:0000313" key="6">
    <source>
        <dbReference type="Proteomes" id="UP000051291"/>
    </source>
</evidence>
<keyword evidence="6" id="KW-1185">Reference proteome</keyword>
<proteinExistence type="inferred from homology"/>
<comment type="caution">
    <text evidence="5">The sequence shown here is derived from an EMBL/GenBank/DDBJ whole genome shotgun (WGS) entry which is preliminary data.</text>
</comment>
<comment type="similarity">
    <text evidence="1">Belongs to the LytR/CpsA/Psr (LCP) family.</text>
</comment>
<keyword evidence="3" id="KW-1133">Transmembrane helix</keyword>
<name>A0A0R1ZF05_9LACO</name>
<organism evidence="5 6">
    <name type="scientific">Ligilactobacillus araffinosus DSM 20653</name>
    <dbReference type="NCBI Taxonomy" id="1423820"/>
    <lineage>
        <taxon>Bacteria</taxon>
        <taxon>Bacillati</taxon>
        <taxon>Bacillota</taxon>
        <taxon>Bacilli</taxon>
        <taxon>Lactobacillales</taxon>
        <taxon>Lactobacillaceae</taxon>
        <taxon>Ligilactobacillus</taxon>
    </lineage>
</organism>
<gene>
    <name evidence="5" type="ORF">FC64_GL000456</name>
</gene>
<dbReference type="InterPro" id="IPR050922">
    <property type="entry name" value="LytR/CpsA/Psr_CW_biosynth"/>
</dbReference>